<dbReference type="InterPro" id="IPR036416">
    <property type="entry name" value="Pept_tRNA_hydro_sf"/>
</dbReference>
<dbReference type="InterPro" id="IPR001328">
    <property type="entry name" value="Pept_tRNA_hydro"/>
</dbReference>
<dbReference type="GO" id="GO:0000049">
    <property type="term" value="F:tRNA binding"/>
    <property type="evidence" value="ECO:0007669"/>
    <property type="project" value="UniProtKB-UniRule"/>
</dbReference>
<evidence type="ECO:0000256" key="3">
    <source>
        <dbReference type="ARBA" id="ARBA00022801"/>
    </source>
</evidence>
<comment type="function">
    <text evidence="7">Catalyzes the release of premature peptidyl moieties from peptidyl-tRNA molecules trapped in stalled 50S ribosomal subunits, and thus maintains levels of free tRNAs and 50S ribosomes.</text>
</comment>
<reference evidence="8" key="1">
    <citation type="submission" date="2020-10" db="EMBL/GenBank/DDBJ databases">
        <authorList>
            <person name="Gilroy R."/>
        </authorList>
    </citation>
    <scope>NUCLEOTIDE SEQUENCE</scope>
    <source>
        <strain evidence="8">ChiHjej12B11-7776</strain>
    </source>
</reference>
<dbReference type="Proteomes" id="UP000886852">
    <property type="component" value="Unassembled WGS sequence"/>
</dbReference>
<dbReference type="Pfam" id="PF01195">
    <property type="entry name" value="Pept_tRNA_hydro"/>
    <property type="match status" value="1"/>
</dbReference>
<dbReference type="Gene3D" id="3.40.50.1470">
    <property type="entry name" value="Peptidyl-tRNA hydrolase"/>
    <property type="match status" value="1"/>
</dbReference>
<proteinExistence type="inferred from homology"/>
<dbReference type="AlphaFoldDB" id="A0A9D1MX98"/>
<dbReference type="CDD" id="cd00462">
    <property type="entry name" value="PTH"/>
    <property type="match status" value="1"/>
</dbReference>
<dbReference type="FunFam" id="3.40.50.1470:FF:000001">
    <property type="entry name" value="Peptidyl-tRNA hydrolase"/>
    <property type="match status" value="1"/>
</dbReference>
<comment type="catalytic activity">
    <reaction evidence="7">
        <text>an N-acyl-L-alpha-aminoacyl-tRNA + H2O = an N-acyl-L-amino acid + a tRNA + H(+)</text>
        <dbReference type="Rhea" id="RHEA:54448"/>
        <dbReference type="Rhea" id="RHEA-COMP:10123"/>
        <dbReference type="Rhea" id="RHEA-COMP:13883"/>
        <dbReference type="ChEBI" id="CHEBI:15377"/>
        <dbReference type="ChEBI" id="CHEBI:15378"/>
        <dbReference type="ChEBI" id="CHEBI:59874"/>
        <dbReference type="ChEBI" id="CHEBI:78442"/>
        <dbReference type="ChEBI" id="CHEBI:138191"/>
        <dbReference type="EC" id="3.1.1.29"/>
    </reaction>
</comment>
<name>A0A9D1MX98_9BACT</name>
<feature type="active site" description="Proton acceptor" evidence="7">
    <location>
        <position position="19"/>
    </location>
</feature>
<comment type="caution">
    <text evidence="8">The sequence shown here is derived from an EMBL/GenBank/DDBJ whole genome shotgun (WGS) entry which is preliminary data.</text>
</comment>
<protein>
    <recommendedName>
        <fullName evidence="6 7">Peptidyl-tRNA hydrolase</fullName>
        <shortName evidence="7">Pth</shortName>
        <ecNumber evidence="1 7">3.1.1.29</ecNumber>
    </recommendedName>
</protein>
<reference evidence="8" key="2">
    <citation type="journal article" date="2021" name="PeerJ">
        <title>Extensive microbial diversity within the chicken gut microbiome revealed by metagenomics and culture.</title>
        <authorList>
            <person name="Gilroy R."/>
            <person name="Ravi A."/>
            <person name="Getino M."/>
            <person name="Pursley I."/>
            <person name="Horton D.L."/>
            <person name="Alikhan N.F."/>
            <person name="Baker D."/>
            <person name="Gharbi K."/>
            <person name="Hall N."/>
            <person name="Watson M."/>
            <person name="Adriaenssens E.M."/>
            <person name="Foster-Nyarko E."/>
            <person name="Jarju S."/>
            <person name="Secka A."/>
            <person name="Antonio M."/>
            <person name="Oren A."/>
            <person name="Chaudhuri R.R."/>
            <person name="La Ragione R."/>
            <person name="Hildebrand F."/>
            <person name="Pallen M.J."/>
        </authorList>
    </citation>
    <scope>NUCLEOTIDE SEQUENCE</scope>
    <source>
        <strain evidence="8">ChiHjej12B11-7776</strain>
    </source>
</reference>
<dbReference type="GO" id="GO:0005737">
    <property type="term" value="C:cytoplasm"/>
    <property type="evidence" value="ECO:0007669"/>
    <property type="project" value="UniProtKB-SubCell"/>
</dbReference>
<dbReference type="HAMAP" id="MF_00083">
    <property type="entry name" value="Pept_tRNA_hydro_bact"/>
    <property type="match status" value="1"/>
</dbReference>
<evidence type="ECO:0000256" key="5">
    <source>
        <dbReference type="ARBA" id="ARBA00038063"/>
    </source>
</evidence>
<feature type="site" description="Discriminates between blocked and unblocked aminoacyl-tRNA" evidence="7">
    <location>
        <position position="9"/>
    </location>
</feature>
<sequence length="191" mass="20883">MYLIVGLGNPEKKYLDTWHNLGFMCADKLAAKLGVSFDKAECKSMTAHAGTSEKVIIAKPLTYMNLSGEAVAELVHKYKIEKGKLAVVYDDVDIPLGALRIRKEGSAGTHNGMRSIIKLLGREDFVRVRIGSGKSTPMALVDFVLSKIPQEDNDAVEKALENAAQALEEWAKGGDIDCVMQRHNVKAAQPQ</sequence>
<dbReference type="GO" id="GO:0004045">
    <property type="term" value="F:peptidyl-tRNA hydrolase activity"/>
    <property type="evidence" value="ECO:0007669"/>
    <property type="project" value="UniProtKB-UniRule"/>
</dbReference>
<feature type="binding site" evidence="7">
    <location>
        <position position="14"/>
    </location>
    <ligand>
        <name>tRNA</name>
        <dbReference type="ChEBI" id="CHEBI:17843"/>
    </ligand>
</feature>
<gene>
    <name evidence="7" type="primary">pth</name>
    <name evidence="8" type="ORF">IAC72_02530</name>
</gene>
<comment type="subcellular location">
    <subcellularLocation>
        <location evidence="7">Cytoplasm</location>
    </subcellularLocation>
</comment>
<keyword evidence="2 7" id="KW-0820">tRNA-binding</keyword>
<dbReference type="PANTHER" id="PTHR17224">
    <property type="entry name" value="PEPTIDYL-TRNA HYDROLASE"/>
    <property type="match status" value="1"/>
</dbReference>
<dbReference type="PROSITE" id="PS01196">
    <property type="entry name" value="PEPT_TRNA_HYDROL_2"/>
    <property type="match status" value="1"/>
</dbReference>
<feature type="binding site" evidence="7">
    <location>
        <position position="65"/>
    </location>
    <ligand>
        <name>tRNA</name>
        <dbReference type="ChEBI" id="CHEBI:17843"/>
    </ligand>
</feature>
<evidence type="ECO:0000256" key="7">
    <source>
        <dbReference type="HAMAP-Rule" id="MF_00083"/>
    </source>
</evidence>
<feature type="binding site" evidence="7">
    <location>
        <position position="63"/>
    </location>
    <ligand>
        <name>tRNA</name>
        <dbReference type="ChEBI" id="CHEBI:17843"/>
    </ligand>
</feature>
<comment type="subunit">
    <text evidence="7">Monomer.</text>
</comment>
<evidence type="ECO:0000256" key="1">
    <source>
        <dbReference type="ARBA" id="ARBA00013260"/>
    </source>
</evidence>
<dbReference type="NCBIfam" id="TIGR00447">
    <property type="entry name" value="pth"/>
    <property type="match status" value="1"/>
</dbReference>
<organism evidence="8 9">
    <name type="scientific">Candidatus Fimimonas merdipullorum</name>
    <dbReference type="NCBI Taxonomy" id="2840822"/>
    <lineage>
        <taxon>Bacteria</taxon>
        <taxon>Pseudomonadati</taxon>
        <taxon>Myxococcota</taxon>
        <taxon>Myxococcia</taxon>
        <taxon>Myxococcales</taxon>
        <taxon>Cystobacterineae</taxon>
        <taxon>Myxococcaceae</taxon>
        <taxon>Myxococcaceae incertae sedis</taxon>
        <taxon>Candidatus Fimimonas</taxon>
    </lineage>
</organism>
<evidence type="ECO:0000313" key="9">
    <source>
        <dbReference type="Proteomes" id="UP000886852"/>
    </source>
</evidence>
<dbReference type="EMBL" id="DVOC01000044">
    <property type="protein sequence ID" value="HIU90877.1"/>
    <property type="molecule type" value="Genomic_DNA"/>
</dbReference>
<dbReference type="PANTHER" id="PTHR17224:SF1">
    <property type="entry name" value="PEPTIDYL-TRNA HYDROLASE"/>
    <property type="match status" value="1"/>
</dbReference>
<comment type="function">
    <text evidence="7">Hydrolyzes ribosome-free peptidyl-tRNAs (with 1 or more amino acids incorporated), which drop off the ribosome during protein synthesis, or as a result of ribosome stalling.</text>
</comment>
<keyword evidence="3 7" id="KW-0378">Hydrolase</keyword>
<keyword evidence="4 7" id="KW-0694">RNA-binding</keyword>
<evidence type="ECO:0000256" key="6">
    <source>
        <dbReference type="ARBA" id="ARBA00050038"/>
    </source>
</evidence>
<feature type="site" description="Stabilizes the basic form of H active site to accept a proton" evidence="7">
    <location>
        <position position="90"/>
    </location>
</feature>
<accession>A0A9D1MX98</accession>
<dbReference type="SUPFAM" id="SSF53178">
    <property type="entry name" value="Peptidyl-tRNA hydrolase-like"/>
    <property type="match status" value="1"/>
</dbReference>
<dbReference type="EC" id="3.1.1.29" evidence="1 7"/>
<keyword evidence="7" id="KW-0963">Cytoplasm</keyword>
<dbReference type="InterPro" id="IPR018171">
    <property type="entry name" value="Pept_tRNA_hydro_CS"/>
</dbReference>
<evidence type="ECO:0000256" key="4">
    <source>
        <dbReference type="ARBA" id="ARBA00022884"/>
    </source>
</evidence>
<feature type="binding site" evidence="7">
    <location>
        <position position="111"/>
    </location>
    <ligand>
        <name>tRNA</name>
        <dbReference type="ChEBI" id="CHEBI:17843"/>
    </ligand>
</feature>
<dbReference type="GO" id="GO:0006515">
    <property type="term" value="P:protein quality control for misfolded or incompletely synthesized proteins"/>
    <property type="evidence" value="ECO:0007669"/>
    <property type="project" value="UniProtKB-UniRule"/>
</dbReference>
<comment type="similarity">
    <text evidence="5 7">Belongs to the PTH family.</text>
</comment>
<dbReference type="GO" id="GO:0072344">
    <property type="term" value="P:rescue of stalled ribosome"/>
    <property type="evidence" value="ECO:0007669"/>
    <property type="project" value="UniProtKB-UniRule"/>
</dbReference>
<evidence type="ECO:0000256" key="2">
    <source>
        <dbReference type="ARBA" id="ARBA00022555"/>
    </source>
</evidence>
<evidence type="ECO:0000313" key="8">
    <source>
        <dbReference type="EMBL" id="HIU90877.1"/>
    </source>
</evidence>